<evidence type="ECO:0000313" key="3">
    <source>
        <dbReference type="Proteomes" id="UP000664132"/>
    </source>
</evidence>
<keyword evidence="3" id="KW-1185">Reference proteome</keyword>
<dbReference type="EMBL" id="JAFJYH010000251">
    <property type="protein sequence ID" value="KAG4414741.1"/>
    <property type="molecule type" value="Genomic_DNA"/>
</dbReference>
<proteinExistence type="predicted"/>
<sequence length="438" mass="49487">MAVAEVIVGLLTLLLALVVATLPATQTWLQRVFQCLVGLVCPDLGFSRRLVWDDVPAGLLHQCHVDCHHIIRRDTPGHDVLKCLDSSIGESLNRAWNLMNSEPMDTKFRTRTPYRLLFSGRYVQTDVQTLKALVILTAKVCNDCDDKPDIVKQLSIRNIGGLSTVHLTSPEPSTSTTLTKEEVNRTIEGYPPYYRTTILTTRSVVLDFPMPNSTYAGRGAWILAVGMTTNIGPVCSVYNMQRVTHEKTEAFWKGTLVMSAFKMIGRTLSLFDDFEKGRSAHPRPGPDQGSWSAAALICFDKIMSAEYSYWPWSLKKQWIEQSALFEAVVGDCPCMKSCIGDSQHSNTCRRNQHTKKDPASYLNKEQCEAAFEIFNHDLHFPPNLEIVWPVFPEILQTAILGLSEVEHYFSYTGQKLDLPRELANQKYVYLRECDKESE</sequence>
<gene>
    <name evidence="2" type="ORF">IFR04_012128</name>
</gene>
<name>A0A8H7T9H0_9HELO</name>
<keyword evidence="1" id="KW-0732">Signal</keyword>
<feature type="signal peptide" evidence="1">
    <location>
        <begin position="1"/>
        <end position="20"/>
    </location>
</feature>
<comment type="caution">
    <text evidence="2">The sequence shown here is derived from an EMBL/GenBank/DDBJ whole genome shotgun (WGS) entry which is preliminary data.</text>
</comment>
<dbReference type="OrthoDB" id="5292533at2759"/>
<feature type="chain" id="PRO_5034970734" evidence="1">
    <location>
        <begin position="21"/>
        <end position="438"/>
    </location>
</feature>
<protein>
    <submittedName>
        <fullName evidence="2">Uncharacterized protein</fullName>
    </submittedName>
</protein>
<accession>A0A8H7T9H0</accession>
<dbReference type="Proteomes" id="UP000664132">
    <property type="component" value="Unassembled WGS sequence"/>
</dbReference>
<reference evidence="2" key="1">
    <citation type="submission" date="2021-02" db="EMBL/GenBank/DDBJ databases">
        <title>Genome sequence Cadophora malorum strain M34.</title>
        <authorList>
            <person name="Stefanovic E."/>
            <person name="Vu D."/>
            <person name="Scully C."/>
            <person name="Dijksterhuis J."/>
            <person name="Roader J."/>
            <person name="Houbraken J."/>
        </authorList>
    </citation>
    <scope>NUCLEOTIDE SEQUENCE</scope>
    <source>
        <strain evidence="2">M34</strain>
    </source>
</reference>
<evidence type="ECO:0000256" key="1">
    <source>
        <dbReference type="SAM" id="SignalP"/>
    </source>
</evidence>
<evidence type="ECO:0000313" key="2">
    <source>
        <dbReference type="EMBL" id="KAG4414741.1"/>
    </source>
</evidence>
<organism evidence="2 3">
    <name type="scientific">Cadophora malorum</name>
    <dbReference type="NCBI Taxonomy" id="108018"/>
    <lineage>
        <taxon>Eukaryota</taxon>
        <taxon>Fungi</taxon>
        <taxon>Dikarya</taxon>
        <taxon>Ascomycota</taxon>
        <taxon>Pezizomycotina</taxon>
        <taxon>Leotiomycetes</taxon>
        <taxon>Helotiales</taxon>
        <taxon>Ploettnerulaceae</taxon>
        <taxon>Cadophora</taxon>
    </lineage>
</organism>
<dbReference type="AlphaFoldDB" id="A0A8H7T9H0"/>